<protein>
    <submittedName>
        <fullName evidence="6">Zinc finger domain-containing protein</fullName>
    </submittedName>
</protein>
<dbReference type="GO" id="GO:0003677">
    <property type="term" value="F:DNA binding"/>
    <property type="evidence" value="ECO:0007669"/>
    <property type="project" value="InterPro"/>
</dbReference>
<dbReference type="SMART" id="SM00259">
    <property type="entry name" value="ZnF_A20"/>
    <property type="match status" value="1"/>
</dbReference>
<feature type="region of interest" description="Disordered" evidence="4">
    <location>
        <begin position="65"/>
        <end position="107"/>
    </location>
</feature>
<evidence type="ECO:0000313" key="7">
    <source>
        <dbReference type="Proteomes" id="UP000605846"/>
    </source>
</evidence>
<dbReference type="InterPro" id="IPR000058">
    <property type="entry name" value="Znf_AN1"/>
</dbReference>
<sequence>MEDNNTPDIPVHCTAGCGFYGNKIYNNMCSKCFKQHAERNKSGEMDSNLNYLDQEKLIASKELESIPKQESPSALPSDETSLHSEKTTESESAAVTPVATEEKVEKAPSRPIQKNIGRCFVCRGKIPLAKQVSNKCRCEYVFCDAHRYPDKHECGFDHASLDKDILAKNNPKLNERPRGGRSFQRLDSM</sequence>
<dbReference type="InterPro" id="IPR050652">
    <property type="entry name" value="AN1_A20_ZnFinger"/>
</dbReference>
<dbReference type="OrthoDB" id="428577at2759"/>
<dbReference type="SMART" id="SM00154">
    <property type="entry name" value="ZnF_AN1"/>
    <property type="match status" value="1"/>
</dbReference>
<dbReference type="PROSITE" id="PS51036">
    <property type="entry name" value="ZF_A20"/>
    <property type="match status" value="1"/>
</dbReference>
<dbReference type="InterPro" id="IPR002653">
    <property type="entry name" value="Znf_A20"/>
</dbReference>
<evidence type="ECO:0000313" key="6">
    <source>
        <dbReference type="EMBL" id="KAF7721170.1"/>
    </source>
</evidence>
<comment type="caution">
    <text evidence="6">The sequence shown here is derived from an EMBL/GenBank/DDBJ whole genome shotgun (WGS) entry which is preliminary data.</text>
</comment>
<keyword evidence="2" id="KW-0863">Zinc-finger</keyword>
<feature type="domain" description="A20-type" evidence="5">
    <location>
        <begin position="7"/>
        <end position="41"/>
    </location>
</feature>
<proteinExistence type="predicted"/>
<dbReference type="PANTHER" id="PTHR10634">
    <property type="entry name" value="AN1-TYPE ZINC FINGER PROTEIN"/>
    <property type="match status" value="1"/>
</dbReference>
<dbReference type="InterPro" id="IPR035896">
    <property type="entry name" value="AN1-like_Znf"/>
</dbReference>
<dbReference type="AlphaFoldDB" id="A0A8H7ELD9"/>
<dbReference type="SUPFAM" id="SSF118310">
    <property type="entry name" value="AN1-like Zinc finger"/>
    <property type="match status" value="1"/>
</dbReference>
<gene>
    <name evidence="6" type="primary">ZFAND3_2</name>
    <name evidence="6" type="ORF">EC973_005137</name>
</gene>
<name>A0A8H7ELD9_9FUNG</name>
<dbReference type="EMBL" id="JABAYA010000297">
    <property type="protein sequence ID" value="KAF7721170.1"/>
    <property type="molecule type" value="Genomic_DNA"/>
</dbReference>
<organism evidence="6 7">
    <name type="scientific">Apophysomyces ossiformis</name>
    <dbReference type="NCBI Taxonomy" id="679940"/>
    <lineage>
        <taxon>Eukaryota</taxon>
        <taxon>Fungi</taxon>
        <taxon>Fungi incertae sedis</taxon>
        <taxon>Mucoromycota</taxon>
        <taxon>Mucoromycotina</taxon>
        <taxon>Mucoromycetes</taxon>
        <taxon>Mucorales</taxon>
        <taxon>Mucorineae</taxon>
        <taxon>Mucoraceae</taxon>
        <taxon>Apophysomyces</taxon>
    </lineage>
</organism>
<feature type="compositionally biased region" description="Basic and acidic residues" evidence="4">
    <location>
        <begin position="80"/>
        <end position="89"/>
    </location>
</feature>
<evidence type="ECO:0000259" key="5">
    <source>
        <dbReference type="PROSITE" id="PS51036"/>
    </source>
</evidence>
<dbReference type="Gene3D" id="4.10.1110.10">
    <property type="entry name" value="AN1-like Zinc finger"/>
    <property type="match status" value="1"/>
</dbReference>
<dbReference type="SUPFAM" id="SSF57716">
    <property type="entry name" value="Glucocorticoid receptor-like (DNA-binding domain)"/>
    <property type="match status" value="1"/>
</dbReference>
<reference evidence="6" key="1">
    <citation type="submission" date="2020-01" db="EMBL/GenBank/DDBJ databases">
        <title>Genome Sequencing of Three Apophysomyces-Like Fungal Strains Confirms a Novel Fungal Genus in the Mucoromycota with divergent Burkholderia-like Endosymbiotic Bacteria.</title>
        <authorList>
            <person name="Stajich J.E."/>
            <person name="Macias A.M."/>
            <person name="Carter-House D."/>
            <person name="Lovett B."/>
            <person name="Kasson L.R."/>
            <person name="Berry K."/>
            <person name="Grigoriev I."/>
            <person name="Chang Y."/>
            <person name="Spatafora J."/>
            <person name="Kasson M.T."/>
        </authorList>
    </citation>
    <scope>NUCLEOTIDE SEQUENCE</scope>
    <source>
        <strain evidence="6">NRRL A-21654</strain>
    </source>
</reference>
<dbReference type="PANTHER" id="PTHR10634:SF67">
    <property type="entry name" value="AN1-TYPE ZINC FINGER PROTEIN 3"/>
    <property type="match status" value="1"/>
</dbReference>
<feature type="region of interest" description="Disordered" evidence="4">
    <location>
        <begin position="170"/>
        <end position="189"/>
    </location>
</feature>
<evidence type="ECO:0000256" key="3">
    <source>
        <dbReference type="ARBA" id="ARBA00022833"/>
    </source>
</evidence>
<evidence type="ECO:0000256" key="4">
    <source>
        <dbReference type="SAM" id="MobiDB-lite"/>
    </source>
</evidence>
<dbReference type="Gene3D" id="1.20.5.4770">
    <property type="match status" value="1"/>
</dbReference>
<keyword evidence="1" id="KW-0479">Metal-binding</keyword>
<evidence type="ECO:0000256" key="2">
    <source>
        <dbReference type="ARBA" id="ARBA00022771"/>
    </source>
</evidence>
<keyword evidence="3" id="KW-0862">Zinc</keyword>
<keyword evidence="7" id="KW-1185">Reference proteome</keyword>
<evidence type="ECO:0000256" key="1">
    <source>
        <dbReference type="ARBA" id="ARBA00022723"/>
    </source>
</evidence>
<accession>A0A8H7ELD9</accession>
<dbReference type="Pfam" id="PF01754">
    <property type="entry name" value="zf-A20"/>
    <property type="match status" value="1"/>
</dbReference>
<dbReference type="GO" id="GO:0008270">
    <property type="term" value="F:zinc ion binding"/>
    <property type="evidence" value="ECO:0007669"/>
    <property type="project" value="UniProtKB-KW"/>
</dbReference>
<dbReference type="Proteomes" id="UP000605846">
    <property type="component" value="Unassembled WGS sequence"/>
</dbReference>